<feature type="region of interest" description="Disordered" evidence="7">
    <location>
        <begin position="479"/>
        <end position="529"/>
    </location>
</feature>
<evidence type="ECO:0000256" key="3">
    <source>
        <dbReference type="ARBA" id="ARBA00022692"/>
    </source>
</evidence>
<dbReference type="Pfam" id="PF07690">
    <property type="entry name" value="MFS_1"/>
    <property type="match status" value="1"/>
</dbReference>
<feature type="transmembrane region" description="Helical" evidence="8">
    <location>
        <begin position="172"/>
        <end position="194"/>
    </location>
</feature>
<keyword evidence="5 8" id="KW-0472">Membrane</keyword>
<dbReference type="PANTHER" id="PTHR43791">
    <property type="entry name" value="PERMEASE-RELATED"/>
    <property type="match status" value="1"/>
</dbReference>
<feature type="domain" description="Major facilitator superfamily (MFS) profile" evidence="9">
    <location>
        <begin position="46"/>
        <end position="473"/>
    </location>
</feature>
<dbReference type="FunFam" id="1.20.1250.20:FF:000065">
    <property type="entry name" value="Putative MFS pantothenate transporter"/>
    <property type="match status" value="1"/>
</dbReference>
<feature type="compositionally biased region" description="Basic and acidic residues" evidence="7">
    <location>
        <begin position="505"/>
        <end position="515"/>
    </location>
</feature>
<feature type="transmembrane region" description="Helical" evidence="8">
    <location>
        <begin position="38"/>
        <end position="56"/>
    </location>
</feature>
<dbReference type="AlphaFoldDB" id="A0A9P7ZIU5"/>
<dbReference type="Gene3D" id="1.20.1250.20">
    <property type="entry name" value="MFS general substrate transporter like domains"/>
    <property type="match status" value="1"/>
</dbReference>
<comment type="subcellular location">
    <subcellularLocation>
        <location evidence="1">Membrane</location>
        <topology evidence="1">Multi-pass membrane protein</topology>
    </subcellularLocation>
</comment>
<evidence type="ECO:0000256" key="1">
    <source>
        <dbReference type="ARBA" id="ARBA00004141"/>
    </source>
</evidence>
<reference evidence="10" key="1">
    <citation type="journal article" date="2021" name="IMA Fungus">
        <title>Genomic characterization of three marine fungi, including Emericellopsis atlantica sp. nov. with signatures of a generalist lifestyle and marine biomass degradation.</title>
        <authorList>
            <person name="Hagestad O.C."/>
            <person name="Hou L."/>
            <person name="Andersen J.H."/>
            <person name="Hansen E.H."/>
            <person name="Altermark B."/>
            <person name="Li C."/>
            <person name="Kuhnert E."/>
            <person name="Cox R.J."/>
            <person name="Crous P.W."/>
            <person name="Spatafora J.W."/>
            <person name="Lail K."/>
            <person name="Amirebrahimi M."/>
            <person name="Lipzen A."/>
            <person name="Pangilinan J."/>
            <person name="Andreopoulos W."/>
            <person name="Hayes R.D."/>
            <person name="Ng V."/>
            <person name="Grigoriev I.V."/>
            <person name="Jackson S.A."/>
            <person name="Sutton T.D.S."/>
            <person name="Dobson A.D.W."/>
            <person name="Rama T."/>
        </authorList>
    </citation>
    <scope>NUCLEOTIDE SEQUENCE</scope>
    <source>
        <strain evidence="10">TS7</strain>
    </source>
</reference>
<evidence type="ECO:0000256" key="7">
    <source>
        <dbReference type="SAM" id="MobiDB-lite"/>
    </source>
</evidence>
<evidence type="ECO:0000313" key="11">
    <source>
        <dbReference type="Proteomes" id="UP000887229"/>
    </source>
</evidence>
<gene>
    <name evidence="10" type="ORF">F5Z01DRAFT_190061</name>
</gene>
<feature type="transmembrane region" description="Helical" evidence="8">
    <location>
        <begin position="137"/>
        <end position="160"/>
    </location>
</feature>
<feature type="transmembrane region" description="Helical" evidence="8">
    <location>
        <begin position="445"/>
        <end position="465"/>
    </location>
</feature>
<dbReference type="GeneID" id="70288904"/>
<dbReference type="PROSITE" id="PS50850">
    <property type="entry name" value="MFS"/>
    <property type="match status" value="1"/>
</dbReference>
<keyword evidence="11" id="KW-1185">Reference proteome</keyword>
<dbReference type="RefSeq" id="XP_046116818.1">
    <property type="nucleotide sequence ID" value="XM_046258001.1"/>
</dbReference>
<name>A0A9P7ZIU5_9HYPO</name>
<evidence type="ECO:0000313" key="10">
    <source>
        <dbReference type="EMBL" id="KAG9252894.1"/>
    </source>
</evidence>
<protein>
    <submittedName>
        <fullName evidence="10">Major facilitator superfamily domain-containing protein</fullName>
    </submittedName>
</protein>
<comment type="caution">
    <text evidence="10">The sequence shown here is derived from an EMBL/GenBank/DDBJ whole genome shotgun (WGS) entry which is preliminary data.</text>
</comment>
<dbReference type="SUPFAM" id="SSF103473">
    <property type="entry name" value="MFS general substrate transporter"/>
    <property type="match status" value="1"/>
</dbReference>
<evidence type="ECO:0000256" key="8">
    <source>
        <dbReference type="SAM" id="Phobius"/>
    </source>
</evidence>
<feature type="transmembrane region" description="Helical" evidence="8">
    <location>
        <begin position="275"/>
        <end position="294"/>
    </location>
</feature>
<keyword evidence="2" id="KW-0813">Transport</keyword>
<keyword evidence="3 8" id="KW-0812">Transmembrane</keyword>
<dbReference type="GO" id="GO:0016020">
    <property type="term" value="C:membrane"/>
    <property type="evidence" value="ECO:0007669"/>
    <property type="project" value="UniProtKB-SubCell"/>
</dbReference>
<feature type="transmembrane region" description="Helical" evidence="8">
    <location>
        <begin position="412"/>
        <end position="433"/>
    </location>
</feature>
<evidence type="ECO:0000256" key="4">
    <source>
        <dbReference type="ARBA" id="ARBA00022989"/>
    </source>
</evidence>
<evidence type="ECO:0000256" key="2">
    <source>
        <dbReference type="ARBA" id="ARBA00022448"/>
    </source>
</evidence>
<dbReference type="InterPro" id="IPR020846">
    <property type="entry name" value="MFS_dom"/>
</dbReference>
<accession>A0A9P7ZIU5</accession>
<proteinExistence type="inferred from homology"/>
<dbReference type="InterPro" id="IPR036259">
    <property type="entry name" value="MFS_trans_sf"/>
</dbReference>
<evidence type="ECO:0000259" key="9">
    <source>
        <dbReference type="PROSITE" id="PS50850"/>
    </source>
</evidence>
<feature type="transmembrane region" description="Helical" evidence="8">
    <location>
        <begin position="355"/>
        <end position="373"/>
    </location>
</feature>
<dbReference type="InterPro" id="IPR011701">
    <property type="entry name" value="MFS"/>
</dbReference>
<sequence length="529" mass="58470">MTSSIDESHRVGDEGSVQGVWKAVAKVIPYFRKPRHVLLFKLDVMLLFWMFVAGLIKELDQTATTQAYVSGMREDLKLYGNELVEFNTYFSIGYAIGLVPGQLIQTKVRPSLFLPFCEVTWGLLVLFTYKAPNAQTIFALRFFLGLLAASFWPSVVALIFNWYTPKELAIRLAIFNVSDVAGAMFLGVVQAALYRNMNGVHGVAGWQWLFVIAGAITIGQGLVAFVAIPDSPAITRALWLTEDEKRLSRARMGDAGTTTSRLIPWPVLRHKLRRLVAHPVTYLVMVSFALSAWAHRANAYFVLYLESIKDPDGTLRYSTYQVNILPLGGYTLQIVTSVGLNALSDWKHWRWQVSVASNAASALFLAILSGWPANDKVVLAVYFLTYGTNAGNPSLMAWMAEIMRKEPEARSIIVAMTVTLVYVGHATIPLGAWRVEDAPRYPIGFPLATTMAAVTIFTQLGLLWWHRRHPEIAEAGFDGDAVQTAGQRSDEETPPSLGGDMLEQDVGKKAPEAKHAVARTQGIDSGASN</sequence>
<feature type="transmembrane region" description="Helical" evidence="8">
    <location>
        <begin position="206"/>
        <end position="228"/>
    </location>
</feature>
<dbReference type="PANTHER" id="PTHR43791:SF36">
    <property type="entry name" value="TRANSPORTER, PUTATIVE (AFU_ORTHOLOGUE AFUA_6G08340)-RELATED"/>
    <property type="match status" value="1"/>
</dbReference>
<dbReference type="GO" id="GO:0022857">
    <property type="term" value="F:transmembrane transporter activity"/>
    <property type="evidence" value="ECO:0007669"/>
    <property type="project" value="InterPro"/>
</dbReference>
<feature type="transmembrane region" description="Helical" evidence="8">
    <location>
        <begin position="379"/>
        <end position="400"/>
    </location>
</feature>
<keyword evidence="4 8" id="KW-1133">Transmembrane helix</keyword>
<evidence type="ECO:0000256" key="5">
    <source>
        <dbReference type="ARBA" id="ARBA00023136"/>
    </source>
</evidence>
<comment type="similarity">
    <text evidence="6">Belongs to the major facilitator superfamily. Allantoate permease family.</text>
</comment>
<evidence type="ECO:0000256" key="6">
    <source>
        <dbReference type="ARBA" id="ARBA00037968"/>
    </source>
</evidence>
<feature type="transmembrane region" description="Helical" evidence="8">
    <location>
        <begin position="324"/>
        <end position="343"/>
    </location>
</feature>
<organism evidence="10 11">
    <name type="scientific">Emericellopsis atlantica</name>
    <dbReference type="NCBI Taxonomy" id="2614577"/>
    <lineage>
        <taxon>Eukaryota</taxon>
        <taxon>Fungi</taxon>
        <taxon>Dikarya</taxon>
        <taxon>Ascomycota</taxon>
        <taxon>Pezizomycotina</taxon>
        <taxon>Sordariomycetes</taxon>
        <taxon>Hypocreomycetidae</taxon>
        <taxon>Hypocreales</taxon>
        <taxon>Bionectriaceae</taxon>
        <taxon>Emericellopsis</taxon>
    </lineage>
</organism>
<dbReference type="Proteomes" id="UP000887229">
    <property type="component" value="Unassembled WGS sequence"/>
</dbReference>
<dbReference type="EMBL" id="MU251260">
    <property type="protein sequence ID" value="KAG9252894.1"/>
    <property type="molecule type" value="Genomic_DNA"/>
</dbReference>
<dbReference type="OrthoDB" id="3639251at2759"/>